<dbReference type="PROSITE" id="PS50893">
    <property type="entry name" value="ABC_TRANSPORTER_2"/>
    <property type="match status" value="1"/>
</dbReference>
<evidence type="ECO:0000256" key="1">
    <source>
        <dbReference type="ARBA" id="ARBA00004202"/>
    </source>
</evidence>
<dbReference type="RefSeq" id="WP_306879580.1">
    <property type="nucleotide sequence ID" value="NZ_JAUSSW010000016.1"/>
</dbReference>
<keyword evidence="5" id="KW-0997">Cell inner membrane</keyword>
<evidence type="ECO:0000256" key="9">
    <source>
        <dbReference type="ARBA" id="ARBA00023136"/>
    </source>
</evidence>
<keyword evidence="3" id="KW-0813">Transport</keyword>
<evidence type="ECO:0000256" key="5">
    <source>
        <dbReference type="ARBA" id="ARBA00022519"/>
    </source>
</evidence>
<dbReference type="InterPro" id="IPR003593">
    <property type="entry name" value="AAA+_ATPase"/>
</dbReference>
<evidence type="ECO:0000256" key="3">
    <source>
        <dbReference type="ARBA" id="ARBA00022448"/>
    </source>
</evidence>
<dbReference type="InterPro" id="IPR003439">
    <property type="entry name" value="ABC_transporter-like_ATP-bd"/>
</dbReference>
<dbReference type="SMART" id="SM00382">
    <property type="entry name" value="AAA"/>
    <property type="match status" value="1"/>
</dbReference>
<evidence type="ECO:0000256" key="2">
    <source>
        <dbReference type="ARBA" id="ARBA00005417"/>
    </source>
</evidence>
<dbReference type="Proteomes" id="UP001244563">
    <property type="component" value="Unassembled WGS sequence"/>
</dbReference>
<keyword evidence="8" id="KW-1278">Translocase</keyword>
<gene>
    <name evidence="11" type="ORF">J2T10_004042</name>
</gene>
<comment type="caution">
    <text evidence="11">The sequence shown here is derived from an EMBL/GenBank/DDBJ whole genome shotgun (WGS) entry which is preliminary data.</text>
</comment>
<evidence type="ECO:0000313" key="12">
    <source>
        <dbReference type="Proteomes" id="UP001244563"/>
    </source>
</evidence>
<proteinExistence type="inferred from homology"/>
<dbReference type="Gene3D" id="3.40.50.300">
    <property type="entry name" value="P-loop containing nucleotide triphosphate hydrolases"/>
    <property type="match status" value="1"/>
</dbReference>
<dbReference type="InterPro" id="IPR013563">
    <property type="entry name" value="Oligopep_ABC_C"/>
</dbReference>
<reference evidence="11 12" key="1">
    <citation type="submission" date="2023-07" db="EMBL/GenBank/DDBJ databases">
        <title>Sorghum-associated microbial communities from plants grown in Nebraska, USA.</title>
        <authorList>
            <person name="Schachtman D."/>
        </authorList>
    </citation>
    <scope>NUCLEOTIDE SEQUENCE [LARGE SCALE GENOMIC DNA]</scope>
    <source>
        <strain evidence="11 12">CC523</strain>
    </source>
</reference>
<accession>A0ABT9TUA5</accession>
<keyword evidence="6" id="KW-0547">Nucleotide-binding</keyword>
<comment type="similarity">
    <text evidence="2">Belongs to the ABC transporter superfamily.</text>
</comment>
<dbReference type="PANTHER" id="PTHR43297:SF14">
    <property type="entry name" value="ATPASE AAA-TYPE CORE DOMAIN-CONTAINING PROTEIN"/>
    <property type="match status" value="1"/>
</dbReference>
<keyword evidence="9" id="KW-0472">Membrane</keyword>
<evidence type="ECO:0000259" key="10">
    <source>
        <dbReference type="PROSITE" id="PS50893"/>
    </source>
</evidence>
<dbReference type="InterPro" id="IPR027417">
    <property type="entry name" value="P-loop_NTPase"/>
</dbReference>
<evidence type="ECO:0000256" key="6">
    <source>
        <dbReference type="ARBA" id="ARBA00022741"/>
    </source>
</evidence>
<organism evidence="11 12">
    <name type="scientific">Paenarthrobacter nicotinovorans</name>
    <name type="common">Arthrobacter nicotinovorans</name>
    <dbReference type="NCBI Taxonomy" id="29320"/>
    <lineage>
        <taxon>Bacteria</taxon>
        <taxon>Bacillati</taxon>
        <taxon>Actinomycetota</taxon>
        <taxon>Actinomycetes</taxon>
        <taxon>Micrococcales</taxon>
        <taxon>Micrococcaceae</taxon>
        <taxon>Paenarthrobacter</taxon>
    </lineage>
</organism>
<comment type="subcellular location">
    <subcellularLocation>
        <location evidence="1">Cell membrane</location>
        <topology evidence="1">Peripheral membrane protein</topology>
    </subcellularLocation>
</comment>
<protein>
    <submittedName>
        <fullName evidence="11">Oligopeptide/dipeptide ABC transporter ATP-binding protein</fullName>
    </submittedName>
</protein>
<dbReference type="CDD" id="cd03257">
    <property type="entry name" value="ABC_NikE_OppD_transporters"/>
    <property type="match status" value="1"/>
</dbReference>
<evidence type="ECO:0000256" key="7">
    <source>
        <dbReference type="ARBA" id="ARBA00022840"/>
    </source>
</evidence>
<dbReference type="NCBIfam" id="TIGR01727">
    <property type="entry name" value="oligo_HPY"/>
    <property type="match status" value="1"/>
</dbReference>
<keyword evidence="4" id="KW-1003">Cell membrane</keyword>
<evidence type="ECO:0000256" key="8">
    <source>
        <dbReference type="ARBA" id="ARBA00022967"/>
    </source>
</evidence>
<dbReference type="SUPFAM" id="SSF52540">
    <property type="entry name" value="P-loop containing nucleoside triphosphate hydrolases"/>
    <property type="match status" value="1"/>
</dbReference>
<sequence>MNDTLVELQNVRLVAQSRIATVAILKDLSLKLRRGTAYGLVGESGSGKSMTARTILGMLPDGLGIERGTASFDGDNVFTMSRSELRKLRAHRIAWIPQDPRSAIDPLQRCGHALEEVLRVNMGLAKIAARARTIELLSEVGIRDAERVAAAYPHELSGGLLQRVVIAMGLASEPELIIADEPTTALDVTVQAGIIELFRSLTASRGVTLLFISHDIELVASLCSEIGVMYAGRLIETRKAKDLLMSPLHPYTAGLLAARPGVTKSATRLAAIPGLPPSPQEETPGCAFSPRCASAMERCRKELPTLADADAGPTQQVACWRADDPAVISSLKSIGLSA</sequence>
<name>A0ABT9TUA5_PAENI</name>
<keyword evidence="7 11" id="KW-0067">ATP-binding</keyword>
<evidence type="ECO:0000256" key="4">
    <source>
        <dbReference type="ARBA" id="ARBA00022475"/>
    </source>
</evidence>
<dbReference type="Pfam" id="PF00005">
    <property type="entry name" value="ABC_tran"/>
    <property type="match status" value="1"/>
</dbReference>
<dbReference type="PANTHER" id="PTHR43297">
    <property type="entry name" value="OLIGOPEPTIDE TRANSPORT ATP-BINDING PROTEIN APPD"/>
    <property type="match status" value="1"/>
</dbReference>
<evidence type="ECO:0000313" key="11">
    <source>
        <dbReference type="EMBL" id="MDQ0104368.1"/>
    </source>
</evidence>
<feature type="domain" description="ABC transporter" evidence="10">
    <location>
        <begin position="6"/>
        <end position="256"/>
    </location>
</feature>
<dbReference type="GO" id="GO:0005524">
    <property type="term" value="F:ATP binding"/>
    <property type="evidence" value="ECO:0007669"/>
    <property type="project" value="UniProtKB-KW"/>
</dbReference>
<keyword evidence="12" id="KW-1185">Reference proteome</keyword>
<dbReference type="InterPro" id="IPR050388">
    <property type="entry name" value="ABC_Ni/Peptide_Import"/>
</dbReference>
<dbReference type="EMBL" id="JAUSSW010000016">
    <property type="protein sequence ID" value="MDQ0104368.1"/>
    <property type="molecule type" value="Genomic_DNA"/>
</dbReference>
<dbReference type="Pfam" id="PF08352">
    <property type="entry name" value="oligo_HPY"/>
    <property type="match status" value="1"/>
</dbReference>